<dbReference type="GO" id="GO:0015276">
    <property type="term" value="F:ligand-gated monoatomic ion channel activity"/>
    <property type="evidence" value="ECO:0007669"/>
    <property type="project" value="InterPro"/>
</dbReference>
<dbReference type="Proteomes" id="UP000886829">
    <property type="component" value="Unassembled WGS sequence"/>
</dbReference>
<comment type="similarity">
    <text evidence="2 4">Belongs to the bacterial solute-binding protein 3 family.</text>
</comment>
<dbReference type="SMART" id="SM00062">
    <property type="entry name" value="PBPb"/>
    <property type="match status" value="1"/>
</dbReference>
<organism evidence="8 9">
    <name type="scientific">Candidatus Anaerobiospirillum pullistercoris</name>
    <dbReference type="NCBI Taxonomy" id="2838452"/>
    <lineage>
        <taxon>Bacteria</taxon>
        <taxon>Pseudomonadati</taxon>
        <taxon>Pseudomonadota</taxon>
        <taxon>Gammaproteobacteria</taxon>
        <taxon>Aeromonadales</taxon>
        <taxon>Succinivibrionaceae</taxon>
        <taxon>Anaerobiospirillum</taxon>
    </lineage>
</organism>
<dbReference type="InterPro" id="IPR001638">
    <property type="entry name" value="Solute-binding_3/MltF_N"/>
</dbReference>
<evidence type="ECO:0000256" key="2">
    <source>
        <dbReference type="ARBA" id="ARBA00010333"/>
    </source>
</evidence>
<evidence type="ECO:0000259" key="7">
    <source>
        <dbReference type="SMART" id="SM00079"/>
    </source>
</evidence>
<evidence type="ECO:0000259" key="6">
    <source>
        <dbReference type="SMART" id="SM00062"/>
    </source>
</evidence>
<feature type="chain" id="PRO_5038383902" evidence="5">
    <location>
        <begin position="26"/>
        <end position="259"/>
    </location>
</feature>
<evidence type="ECO:0000256" key="1">
    <source>
        <dbReference type="ARBA" id="ARBA00004196"/>
    </source>
</evidence>
<dbReference type="EMBL" id="DXEV01000152">
    <property type="protein sequence ID" value="HIX57315.1"/>
    <property type="molecule type" value="Genomic_DNA"/>
</dbReference>
<feature type="domain" description="Ionotropic glutamate receptor C-terminal" evidence="7">
    <location>
        <begin position="33"/>
        <end position="255"/>
    </location>
</feature>
<dbReference type="SMART" id="SM00079">
    <property type="entry name" value="PBPe"/>
    <property type="match status" value="1"/>
</dbReference>
<dbReference type="PANTHER" id="PTHR35936">
    <property type="entry name" value="MEMBRANE-BOUND LYTIC MUREIN TRANSGLYCOSYLASE F"/>
    <property type="match status" value="1"/>
</dbReference>
<dbReference type="GO" id="GO:0016020">
    <property type="term" value="C:membrane"/>
    <property type="evidence" value="ECO:0007669"/>
    <property type="project" value="InterPro"/>
</dbReference>
<dbReference type="PANTHER" id="PTHR35936:SF38">
    <property type="entry name" value="GLUTAMINE-BINDING PERIPLASMIC PROTEIN"/>
    <property type="match status" value="1"/>
</dbReference>
<dbReference type="CDD" id="cd13624">
    <property type="entry name" value="PBP2_Arg_Lys_His"/>
    <property type="match status" value="1"/>
</dbReference>
<comment type="caution">
    <text evidence="8">The sequence shown here is derived from an EMBL/GenBank/DDBJ whole genome shotgun (WGS) entry which is preliminary data.</text>
</comment>
<protein>
    <submittedName>
        <fullName evidence="8">Basic amino acid ABC transporter substrate-binding protein</fullName>
    </submittedName>
</protein>
<comment type="subcellular location">
    <subcellularLocation>
        <location evidence="1">Cell envelope</location>
    </subcellularLocation>
</comment>
<evidence type="ECO:0000313" key="8">
    <source>
        <dbReference type="EMBL" id="HIX57315.1"/>
    </source>
</evidence>
<keyword evidence="3 5" id="KW-0732">Signal</keyword>
<gene>
    <name evidence="8" type="ORF">H9850_07575</name>
</gene>
<evidence type="ECO:0000256" key="5">
    <source>
        <dbReference type="SAM" id="SignalP"/>
    </source>
</evidence>
<sequence length="259" mass="28029">MKLKFNGLFKTLACAAAFGCMSLSAASVAEAETLRVGTEATYAPFEFANADGSLTGFDVELIRAIGKEAGYDDVEVINMPFDGLIPAIMTSQIDTIIAAMTITEERAKRVDFSEPYYTSGLSVLILEENAAKYPNVNALKGQALCAQIGTTGAMTAEKLSPGKVKAFNTEPEAFMELKAKGCEGVVNDRPINLYFLSQSDASEGVTEINEILTAEKYGIAVRKGNTELLDKLNAGLKTLRDNGTYDQIYQKWFKLAPKD</sequence>
<dbReference type="Gene3D" id="3.40.190.10">
    <property type="entry name" value="Periplasmic binding protein-like II"/>
    <property type="match status" value="2"/>
</dbReference>
<reference evidence="8" key="2">
    <citation type="submission" date="2021-04" db="EMBL/GenBank/DDBJ databases">
        <authorList>
            <person name="Gilroy R."/>
        </authorList>
    </citation>
    <scope>NUCLEOTIDE SEQUENCE</scope>
    <source>
        <strain evidence="8">USASDec5-558</strain>
    </source>
</reference>
<dbReference type="GO" id="GO:0030313">
    <property type="term" value="C:cell envelope"/>
    <property type="evidence" value="ECO:0007669"/>
    <property type="project" value="UniProtKB-SubCell"/>
</dbReference>
<dbReference type="InterPro" id="IPR001320">
    <property type="entry name" value="Iontro_rcpt_C"/>
</dbReference>
<name>A0A9D1WE22_9GAMM</name>
<proteinExistence type="inferred from homology"/>
<dbReference type="Pfam" id="PF00497">
    <property type="entry name" value="SBP_bac_3"/>
    <property type="match status" value="1"/>
</dbReference>
<dbReference type="SUPFAM" id="SSF53850">
    <property type="entry name" value="Periplasmic binding protein-like II"/>
    <property type="match status" value="1"/>
</dbReference>
<reference evidence="8" key="1">
    <citation type="journal article" date="2021" name="PeerJ">
        <title>Extensive microbial diversity within the chicken gut microbiome revealed by metagenomics and culture.</title>
        <authorList>
            <person name="Gilroy R."/>
            <person name="Ravi A."/>
            <person name="Getino M."/>
            <person name="Pursley I."/>
            <person name="Horton D.L."/>
            <person name="Alikhan N.F."/>
            <person name="Baker D."/>
            <person name="Gharbi K."/>
            <person name="Hall N."/>
            <person name="Watson M."/>
            <person name="Adriaenssens E.M."/>
            <person name="Foster-Nyarko E."/>
            <person name="Jarju S."/>
            <person name="Secka A."/>
            <person name="Antonio M."/>
            <person name="Oren A."/>
            <person name="Chaudhuri R.R."/>
            <person name="La Ragione R."/>
            <person name="Hildebrand F."/>
            <person name="Pallen M.J."/>
        </authorList>
    </citation>
    <scope>NUCLEOTIDE SEQUENCE</scope>
    <source>
        <strain evidence="8">USASDec5-558</strain>
    </source>
</reference>
<accession>A0A9D1WE22</accession>
<dbReference type="PROSITE" id="PS01039">
    <property type="entry name" value="SBP_BACTERIAL_3"/>
    <property type="match status" value="1"/>
</dbReference>
<evidence type="ECO:0000256" key="4">
    <source>
        <dbReference type="RuleBase" id="RU003744"/>
    </source>
</evidence>
<evidence type="ECO:0000313" key="9">
    <source>
        <dbReference type="Proteomes" id="UP000886829"/>
    </source>
</evidence>
<evidence type="ECO:0000256" key="3">
    <source>
        <dbReference type="ARBA" id="ARBA00022729"/>
    </source>
</evidence>
<dbReference type="AlphaFoldDB" id="A0A9D1WE22"/>
<dbReference type="InterPro" id="IPR018313">
    <property type="entry name" value="SBP_3_CS"/>
</dbReference>
<feature type="domain" description="Solute-binding protein family 3/N-terminal" evidence="6">
    <location>
        <begin position="33"/>
        <end position="256"/>
    </location>
</feature>
<feature type="signal peptide" evidence="5">
    <location>
        <begin position="1"/>
        <end position="25"/>
    </location>
</feature>